<dbReference type="InterPro" id="IPR006905">
    <property type="entry name" value="Flavin_halogenase"/>
</dbReference>
<dbReference type="PANTHER" id="PTHR43747">
    <property type="entry name" value="FAD-BINDING PROTEIN"/>
    <property type="match status" value="1"/>
</dbReference>
<accession>A0A3M0CRF8</accession>
<reference evidence="1 2" key="1">
    <citation type="submission" date="2018-10" db="EMBL/GenBank/DDBJ databases">
        <title>Genomic Encyclopedia of Archaeal and Bacterial Type Strains, Phase II (KMG-II): from individual species to whole genera.</title>
        <authorList>
            <person name="Goeker M."/>
        </authorList>
    </citation>
    <scope>NUCLEOTIDE SEQUENCE [LARGE SCALE GENOMIC DNA]</scope>
    <source>
        <strain evidence="1 2">DSM 25217</strain>
    </source>
</reference>
<dbReference type="InterPro" id="IPR050816">
    <property type="entry name" value="Flavin-dep_Halogenase_NPB"/>
</dbReference>
<dbReference type="Proteomes" id="UP000271227">
    <property type="component" value="Unassembled WGS sequence"/>
</dbReference>
<evidence type="ECO:0000313" key="1">
    <source>
        <dbReference type="EMBL" id="RMB12134.1"/>
    </source>
</evidence>
<dbReference type="RefSeq" id="WP_170163584.1">
    <property type="nucleotide sequence ID" value="NZ_REFR01000009.1"/>
</dbReference>
<dbReference type="Pfam" id="PF13450">
    <property type="entry name" value="NAD_binding_8"/>
    <property type="match status" value="1"/>
</dbReference>
<comment type="caution">
    <text evidence="1">The sequence shown here is derived from an EMBL/GenBank/DDBJ whole genome shotgun (WGS) entry which is preliminary data.</text>
</comment>
<dbReference type="GO" id="GO:0004497">
    <property type="term" value="F:monooxygenase activity"/>
    <property type="evidence" value="ECO:0007669"/>
    <property type="project" value="InterPro"/>
</dbReference>
<keyword evidence="2" id="KW-1185">Reference proteome</keyword>
<dbReference type="Pfam" id="PF04820">
    <property type="entry name" value="Trp_halogenase"/>
    <property type="match status" value="1"/>
</dbReference>
<dbReference type="PANTHER" id="PTHR43747:SF1">
    <property type="entry name" value="SLR1998 PROTEIN"/>
    <property type="match status" value="1"/>
</dbReference>
<dbReference type="Gene3D" id="3.50.50.60">
    <property type="entry name" value="FAD/NAD(P)-binding domain"/>
    <property type="match status" value="1"/>
</dbReference>
<dbReference type="SUPFAM" id="SSF51905">
    <property type="entry name" value="FAD/NAD(P)-binding domain"/>
    <property type="match status" value="1"/>
</dbReference>
<dbReference type="InterPro" id="IPR036188">
    <property type="entry name" value="FAD/NAD-bd_sf"/>
</dbReference>
<proteinExistence type="predicted"/>
<evidence type="ECO:0000313" key="2">
    <source>
        <dbReference type="Proteomes" id="UP000271227"/>
    </source>
</evidence>
<dbReference type="InParanoid" id="A0A3M0CRF8"/>
<dbReference type="AlphaFoldDB" id="A0A3M0CRF8"/>
<dbReference type="Gene3D" id="3.30.9.100">
    <property type="match status" value="1"/>
</dbReference>
<sequence>MPCNDDPYDMAILGNGVSAWACAHAARRAGLSVAVLERRPDPGPPVGEHLPPEGISALSALGLAGLLDTPAHRPSPAVLSLWGGPVPVRLDLLMRPGGRALHVDRAVLGTDLKARAIAAGAEAIALRGRPRHGGSPGRWTLQVKTPGGGRYIAAGLLVDATGRAAALAQAMGAGVERHDTLTGIAAFLEDTPCTDGALLMESLADGWCYAAPLARDRLVAVFLTDAANLPRGQAARQAFAADRLRQSRLIAPRMAGGPAPDSRLRTVPAWSQITGPSLGPGWIAIGDAAMAFDPLASAGLTKALLDVRETVDAITDGRAEAFHTLARRRAARYAAYRRELAETYGRERRYHPARFWQARRAARAGQGGRAGTARQPVWG</sequence>
<protein>
    <submittedName>
        <fullName evidence="1">Flavin-dependent dehydrogenase</fullName>
    </submittedName>
</protein>
<organism evidence="1 2">
    <name type="scientific">Eilatimonas milleporae</name>
    <dbReference type="NCBI Taxonomy" id="911205"/>
    <lineage>
        <taxon>Bacteria</taxon>
        <taxon>Pseudomonadati</taxon>
        <taxon>Pseudomonadota</taxon>
        <taxon>Alphaproteobacteria</taxon>
        <taxon>Kordiimonadales</taxon>
        <taxon>Kordiimonadaceae</taxon>
        <taxon>Eilatimonas</taxon>
    </lineage>
</organism>
<dbReference type="EMBL" id="REFR01000009">
    <property type="protein sequence ID" value="RMB12134.1"/>
    <property type="molecule type" value="Genomic_DNA"/>
</dbReference>
<gene>
    <name evidence="1" type="ORF">BXY39_0624</name>
</gene>
<name>A0A3M0CRF8_9PROT</name>